<feature type="domain" description="Methyltransferase" evidence="1">
    <location>
        <begin position="60"/>
        <end position="148"/>
    </location>
</feature>
<reference evidence="2 3" key="1">
    <citation type="submission" date="2016-11" db="EMBL/GenBank/DDBJ databases">
        <authorList>
            <person name="Jaros S."/>
            <person name="Januszkiewicz K."/>
            <person name="Wedrychowicz H."/>
        </authorList>
    </citation>
    <scope>NUCLEOTIDE SEQUENCE [LARGE SCALE GENOMIC DNA]</scope>
    <source>
        <strain evidence="2 3">DSM 14916</strain>
    </source>
</reference>
<dbReference type="SUPFAM" id="SSF53335">
    <property type="entry name" value="S-adenosyl-L-methionine-dependent methyltransferases"/>
    <property type="match status" value="1"/>
</dbReference>
<organism evidence="2 3">
    <name type="scientific">Muricoccus roseus</name>
    <dbReference type="NCBI Taxonomy" id="198092"/>
    <lineage>
        <taxon>Bacteria</taxon>
        <taxon>Pseudomonadati</taxon>
        <taxon>Pseudomonadota</taxon>
        <taxon>Alphaproteobacteria</taxon>
        <taxon>Acetobacterales</taxon>
        <taxon>Roseomonadaceae</taxon>
        <taxon>Muricoccus</taxon>
    </lineage>
</organism>
<gene>
    <name evidence="2" type="ORF">SAMN02745194_04806</name>
</gene>
<dbReference type="Pfam" id="PF13649">
    <property type="entry name" value="Methyltransf_25"/>
    <property type="match status" value="1"/>
</dbReference>
<keyword evidence="2" id="KW-0808">Transferase</keyword>
<evidence type="ECO:0000313" key="3">
    <source>
        <dbReference type="Proteomes" id="UP000184387"/>
    </source>
</evidence>
<dbReference type="Gene3D" id="3.40.50.150">
    <property type="entry name" value="Vaccinia Virus protein VP39"/>
    <property type="match status" value="1"/>
</dbReference>
<dbReference type="STRING" id="198092.SAMN02745194_04806"/>
<keyword evidence="3" id="KW-1185">Reference proteome</keyword>
<dbReference type="CDD" id="cd02440">
    <property type="entry name" value="AdoMet_MTases"/>
    <property type="match status" value="1"/>
</dbReference>
<accession>A0A1M6S0M8</accession>
<sequence>MPDAVPPAAPGLEALIADVSHRYAGASRFTRNFVPSKLKRDPATAAILGLAQRVGGFGHVLDLGCGRGQLGLALLVSGGASQVTGMDIDGVKVAEAQAAARRLPARFERADLAKAALPPVDTALMADVLYQLPDGAQVPVLDRMAAAARRRVVMRLFDPELGWRSALGMAMERAGRALRRDGAAVEPMPVSAVVARFEAAGFRCTVRPCWAGTPLPNVLLVGEREGLG</sequence>
<dbReference type="AlphaFoldDB" id="A0A1M6S0M8"/>
<dbReference type="InterPro" id="IPR029063">
    <property type="entry name" value="SAM-dependent_MTases_sf"/>
</dbReference>
<evidence type="ECO:0000259" key="1">
    <source>
        <dbReference type="Pfam" id="PF13649"/>
    </source>
</evidence>
<keyword evidence="2" id="KW-0489">Methyltransferase</keyword>
<evidence type="ECO:0000313" key="2">
    <source>
        <dbReference type="EMBL" id="SHK38372.1"/>
    </source>
</evidence>
<dbReference type="GO" id="GO:0032259">
    <property type="term" value="P:methylation"/>
    <property type="evidence" value="ECO:0007669"/>
    <property type="project" value="UniProtKB-KW"/>
</dbReference>
<name>A0A1M6S0M8_9PROT</name>
<proteinExistence type="predicted"/>
<protein>
    <submittedName>
        <fullName evidence="2">Methyltransferase domain-containing protein</fullName>
    </submittedName>
</protein>
<dbReference type="GO" id="GO:0008168">
    <property type="term" value="F:methyltransferase activity"/>
    <property type="evidence" value="ECO:0007669"/>
    <property type="project" value="UniProtKB-KW"/>
</dbReference>
<dbReference type="OrthoDB" id="9794343at2"/>
<dbReference type="InterPro" id="IPR041698">
    <property type="entry name" value="Methyltransf_25"/>
</dbReference>
<dbReference type="RefSeq" id="WP_073140025.1">
    <property type="nucleotide sequence ID" value="NZ_FQZF01000048.1"/>
</dbReference>
<dbReference type="EMBL" id="FQZF01000048">
    <property type="protein sequence ID" value="SHK38372.1"/>
    <property type="molecule type" value="Genomic_DNA"/>
</dbReference>
<dbReference type="Proteomes" id="UP000184387">
    <property type="component" value="Unassembled WGS sequence"/>
</dbReference>